<evidence type="ECO:0000259" key="1">
    <source>
        <dbReference type="Pfam" id="PF00144"/>
    </source>
</evidence>
<organism evidence="2 3">
    <name type="scientific">Candidatus Avoscillospira stercorigallinarum</name>
    <dbReference type="NCBI Taxonomy" id="2840708"/>
    <lineage>
        <taxon>Bacteria</taxon>
        <taxon>Bacillati</taxon>
        <taxon>Bacillota</taxon>
        <taxon>Clostridia</taxon>
        <taxon>Eubacteriales</taxon>
        <taxon>Oscillospiraceae</taxon>
        <taxon>Oscillospiraceae incertae sedis</taxon>
        <taxon>Candidatus Avoscillospira</taxon>
    </lineage>
</organism>
<reference evidence="2" key="2">
    <citation type="journal article" date="2021" name="PeerJ">
        <title>Extensive microbial diversity within the chicken gut microbiome revealed by metagenomics and culture.</title>
        <authorList>
            <person name="Gilroy R."/>
            <person name="Ravi A."/>
            <person name="Getino M."/>
            <person name="Pursley I."/>
            <person name="Horton D.L."/>
            <person name="Alikhan N.F."/>
            <person name="Baker D."/>
            <person name="Gharbi K."/>
            <person name="Hall N."/>
            <person name="Watson M."/>
            <person name="Adriaenssens E.M."/>
            <person name="Foster-Nyarko E."/>
            <person name="Jarju S."/>
            <person name="Secka A."/>
            <person name="Antonio M."/>
            <person name="Oren A."/>
            <person name="Chaudhuri R.R."/>
            <person name="La Ragione R."/>
            <person name="Hildebrand F."/>
            <person name="Pallen M.J."/>
        </authorList>
    </citation>
    <scope>NUCLEOTIDE SEQUENCE</scope>
    <source>
        <strain evidence="2">ChiSjej2B20-13462</strain>
    </source>
</reference>
<dbReference type="SUPFAM" id="SSF56601">
    <property type="entry name" value="beta-lactamase/transpeptidase-like"/>
    <property type="match status" value="1"/>
</dbReference>
<name>A0A9D1CNF4_9FIRM</name>
<dbReference type="PANTHER" id="PTHR43283">
    <property type="entry name" value="BETA-LACTAMASE-RELATED"/>
    <property type="match status" value="1"/>
</dbReference>
<evidence type="ECO:0000313" key="2">
    <source>
        <dbReference type="EMBL" id="HIQ69307.1"/>
    </source>
</evidence>
<feature type="domain" description="Beta-lactamase-related" evidence="1">
    <location>
        <begin position="37"/>
        <end position="302"/>
    </location>
</feature>
<dbReference type="Pfam" id="PF00144">
    <property type="entry name" value="Beta-lactamase"/>
    <property type="match status" value="1"/>
</dbReference>
<comment type="caution">
    <text evidence="2">The sequence shown here is derived from an EMBL/GenBank/DDBJ whole genome shotgun (WGS) entry which is preliminary data.</text>
</comment>
<dbReference type="Proteomes" id="UP000886874">
    <property type="component" value="Unassembled WGS sequence"/>
</dbReference>
<dbReference type="InterPro" id="IPR001466">
    <property type="entry name" value="Beta-lactam-related"/>
</dbReference>
<sequence>MREEFERVSPESVGVSSRAILEYLDALEASGTQMHGLMILRHGKLLAEGWWAPYGPRLCHGLQSHSKTYAVTAVGILYTEGKVRLDERIIDIFPEYAPENPSENLKLLTVRDVLCMGCGMETEPRPATEHWIRDFLHTPVVHKPGTAYMYNSTGSSLLCAIVKRKTGEGVEEYLTKRLYEPCGMDSQVHRWYPMPDGVEGGGFGMMSTLEDNLRLLKLYADGGVCNGRRILAEDYVRLATSNQNDSATEAIGNPEATDNHVGYGFQIWMCKPKGVYRADGAMGQFTIVCPDQDMIIAITETAEGAHWAQSTLDITWAFLAKVTGDQVLPEGPETAYLARRMRTLCTPQLPCRPRHGVPASALTAFYRVTEGYFTPYFYNPMLNKPEGLAGFTFAEDDYGLIWKVRYESGRTEEIRLTTYGSWHTQVLGRPEDYVRLCAAGAWWQDATTLAVELKWVETCFTKRIWFAFQPEGLEVTEEKMRSVVSKIPDQVIRVEREV</sequence>
<accession>A0A9D1CNF4</accession>
<evidence type="ECO:0000313" key="3">
    <source>
        <dbReference type="Proteomes" id="UP000886874"/>
    </source>
</evidence>
<reference evidence="2" key="1">
    <citation type="submission" date="2020-10" db="EMBL/GenBank/DDBJ databases">
        <authorList>
            <person name="Gilroy R."/>
        </authorList>
    </citation>
    <scope>NUCLEOTIDE SEQUENCE</scope>
    <source>
        <strain evidence="2">ChiSjej2B20-13462</strain>
    </source>
</reference>
<dbReference type="EMBL" id="DVFN01000050">
    <property type="protein sequence ID" value="HIQ69307.1"/>
    <property type="molecule type" value="Genomic_DNA"/>
</dbReference>
<protein>
    <submittedName>
        <fullName evidence="2">Beta-lactamase family protein</fullName>
    </submittedName>
</protein>
<dbReference type="AlphaFoldDB" id="A0A9D1CNF4"/>
<dbReference type="PANTHER" id="PTHR43283:SF7">
    <property type="entry name" value="BETA-LACTAMASE-RELATED DOMAIN-CONTAINING PROTEIN"/>
    <property type="match status" value="1"/>
</dbReference>
<gene>
    <name evidence="2" type="ORF">IAA67_03115</name>
</gene>
<dbReference type="InterPro" id="IPR012338">
    <property type="entry name" value="Beta-lactam/transpept-like"/>
</dbReference>
<dbReference type="InterPro" id="IPR050789">
    <property type="entry name" value="Diverse_Enzym_Activities"/>
</dbReference>
<dbReference type="Gene3D" id="3.40.710.10">
    <property type="entry name" value="DD-peptidase/beta-lactamase superfamily"/>
    <property type="match status" value="1"/>
</dbReference>
<proteinExistence type="predicted"/>